<evidence type="ECO:0000313" key="2">
    <source>
        <dbReference type="EMBL" id="CEK59123.1"/>
    </source>
</evidence>
<dbReference type="AlphaFoldDB" id="A0A0B6YSB9"/>
<feature type="region of interest" description="Disordered" evidence="1">
    <location>
        <begin position="55"/>
        <end position="86"/>
    </location>
</feature>
<organism evidence="2">
    <name type="scientific">Arion vulgaris</name>
    <dbReference type="NCBI Taxonomy" id="1028688"/>
    <lineage>
        <taxon>Eukaryota</taxon>
        <taxon>Metazoa</taxon>
        <taxon>Spiralia</taxon>
        <taxon>Lophotrochozoa</taxon>
        <taxon>Mollusca</taxon>
        <taxon>Gastropoda</taxon>
        <taxon>Heterobranchia</taxon>
        <taxon>Euthyneura</taxon>
        <taxon>Panpulmonata</taxon>
        <taxon>Eupulmonata</taxon>
        <taxon>Stylommatophora</taxon>
        <taxon>Helicina</taxon>
        <taxon>Arionoidea</taxon>
        <taxon>Arionidae</taxon>
        <taxon>Arion</taxon>
    </lineage>
</organism>
<sequence>TSGGLEEAISTGGLKEVATVGLESASSEVLEQITIGSSEQAITADLKNITIEGLKQAKSPAHGKTVKRAKRGTVTESPSHGRVTRSRARTCQIEFQDANKSLIECPSEHTEEVDQVDGDWNISHVTSECANVEESHQSHPVVRHEFPMDSNGSPITDNQEESNSGHLTMFKSQQHSDTAVTFEEKMGDSHCQVNQSSVDSGCSVDHEVERNQTDIVESSSMDETYLCFKQTTGLESVFTLKDDEDNGILSAADRLSSDGQVFRDNSLYGKRSEIETVPLQQCHHSGTQSRDPPMSGVVGDVEEAVDSMSVSVSEIDSQSMEMEVPPTTGLSFGLDDDEDTIDFDMVDEQDKIKSTDE</sequence>
<reference evidence="2" key="1">
    <citation type="submission" date="2014-12" db="EMBL/GenBank/DDBJ databases">
        <title>Insight into the proteome of Arion vulgaris.</title>
        <authorList>
            <person name="Aradska J."/>
            <person name="Bulat T."/>
            <person name="Smidak R."/>
            <person name="Sarate P."/>
            <person name="Gangsoo J."/>
            <person name="Sialana F."/>
            <person name="Bilban M."/>
            <person name="Lubec G."/>
        </authorList>
    </citation>
    <scope>NUCLEOTIDE SEQUENCE</scope>
    <source>
        <tissue evidence="2">Skin</tissue>
    </source>
</reference>
<protein>
    <submittedName>
        <fullName evidence="2">Uncharacterized protein</fullName>
    </submittedName>
</protein>
<name>A0A0B6YSB9_9EUPU</name>
<dbReference type="EMBL" id="HACG01012258">
    <property type="protein sequence ID" value="CEK59123.1"/>
    <property type="molecule type" value="Transcribed_RNA"/>
</dbReference>
<evidence type="ECO:0000256" key="1">
    <source>
        <dbReference type="SAM" id="MobiDB-lite"/>
    </source>
</evidence>
<gene>
    <name evidence="2" type="primary">ORF35246</name>
</gene>
<accession>A0A0B6YSB9</accession>
<feature type="non-terminal residue" evidence="2">
    <location>
        <position position="1"/>
    </location>
</feature>
<feature type="region of interest" description="Disordered" evidence="1">
    <location>
        <begin position="314"/>
        <end position="341"/>
    </location>
</feature>
<proteinExistence type="predicted"/>